<evidence type="ECO:0000313" key="2">
    <source>
        <dbReference type="EMBL" id="ORJ61969.1"/>
    </source>
</evidence>
<feature type="region of interest" description="Disordered" evidence="1">
    <location>
        <begin position="42"/>
        <end position="62"/>
    </location>
</feature>
<reference evidence="2 3" key="1">
    <citation type="submission" date="2017-03" db="EMBL/GenBank/DDBJ databases">
        <title>Genomic insights into Mycobacterium simiae human colonization.</title>
        <authorList>
            <person name="Steffani J.L."/>
            <person name="Brunck M.E."/>
            <person name="Cruz E."/>
            <person name="Montiel R."/>
            <person name="Barona F."/>
        </authorList>
    </citation>
    <scope>NUCLEOTIDE SEQUENCE [LARGE SCALE GENOMIC DNA]</scope>
    <source>
        <strain evidence="2 3">MsiGto</strain>
    </source>
</reference>
<accession>A0A1X0YA56</accession>
<protein>
    <submittedName>
        <fullName evidence="2">Uncharacterized protein</fullName>
    </submittedName>
</protein>
<evidence type="ECO:0000256" key="1">
    <source>
        <dbReference type="SAM" id="MobiDB-lite"/>
    </source>
</evidence>
<gene>
    <name evidence="2" type="ORF">B5M45_09665</name>
</gene>
<dbReference type="Proteomes" id="UP000193040">
    <property type="component" value="Unassembled WGS sequence"/>
</dbReference>
<organism evidence="2 3">
    <name type="scientific">Mycobacterium simiae</name>
    <name type="common">Mycobacterium habana</name>
    <dbReference type="NCBI Taxonomy" id="1784"/>
    <lineage>
        <taxon>Bacteria</taxon>
        <taxon>Bacillati</taxon>
        <taxon>Actinomycetota</taxon>
        <taxon>Actinomycetes</taxon>
        <taxon>Mycobacteriales</taxon>
        <taxon>Mycobacteriaceae</taxon>
        <taxon>Mycobacterium</taxon>
        <taxon>Mycobacterium simiae complex</taxon>
    </lineage>
</organism>
<dbReference type="STRING" id="1784.VC42_20465"/>
<sequence>MIRPTNAWVDVDLIGIRADGVDVRTHVEQKIKATASRFGNDAGCLAGHDRNRSLQPARPHGY</sequence>
<evidence type="ECO:0000313" key="3">
    <source>
        <dbReference type="Proteomes" id="UP000193040"/>
    </source>
</evidence>
<comment type="caution">
    <text evidence="2">The sequence shown here is derived from an EMBL/GenBank/DDBJ whole genome shotgun (WGS) entry which is preliminary data.</text>
</comment>
<dbReference type="EMBL" id="MZZM01000014">
    <property type="protein sequence ID" value="ORJ61969.1"/>
    <property type="molecule type" value="Genomic_DNA"/>
</dbReference>
<name>A0A1X0YA56_MYCSI</name>
<keyword evidence="3" id="KW-1185">Reference proteome</keyword>
<proteinExistence type="predicted"/>
<dbReference type="AlphaFoldDB" id="A0A1X0YA56"/>